<evidence type="ECO:0000259" key="1">
    <source>
        <dbReference type="PROSITE" id="PS51819"/>
    </source>
</evidence>
<keyword evidence="3" id="KW-1185">Reference proteome</keyword>
<gene>
    <name evidence="2" type="ORF">ACFSJ0_47650</name>
</gene>
<dbReference type="InterPro" id="IPR004360">
    <property type="entry name" value="Glyas_Fos-R_dOase_dom"/>
</dbReference>
<dbReference type="Proteomes" id="UP001597097">
    <property type="component" value="Unassembled WGS sequence"/>
</dbReference>
<evidence type="ECO:0000313" key="2">
    <source>
        <dbReference type="EMBL" id="MFD1544790.1"/>
    </source>
</evidence>
<reference evidence="3" key="1">
    <citation type="journal article" date="2019" name="Int. J. Syst. Evol. Microbiol.">
        <title>The Global Catalogue of Microorganisms (GCM) 10K type strain sequencing project: providing services to taxonomists for standard genome sequencing and annotation.</title>
        <authorList>
            <consortium name="The Broad Institute Genomics Platform"/>
            <consortium name="The Broad Institute Genome Sequencing Center for Infectious Disease"/>
            <person name="Wu L."/>
            <person name="Ma J."/>
        </authorList>
    </citation>
    <scope>NUCLEOTIDE SEQUENCE [LARGE SCALE GENOMIC DNA]</scope>
    <source>
        <strain evidence="3">CGMCC 1.15399</strain>
    </source>
</reference>
<name>A0ABW4GPN1_9ACTN</name>
<dbReference type="EMBL" id="JBHUCM010000045">
    <property type="protein sequence ID" value="MFD1544790.1"/>
    <property type="molecule type" value="Genomic_DNA"/>
</dbReference>
<dbReference type="PROSITE" id="PS51819">
    <property type="entry name" value="VOC"/>
    <property type="match status" value="1"/>
</dbReference>
<feature type="domain" description="VOC" evidence="1">
    <location>
        <begin position="3"/>
        <end position="119"/>
    </location>
</feature>
<comment type="caution">
    <text evidence="2">The sequence shown here is derived from an EMBL/GenBank/DDBJ whole genome shotgun (WGS) entry which is preliminary data.</text>
</comment>
<evidence type="ECO:0000313" key="3">
    <source>
        <dbReference type="Proteomes" id="UP001597097"/>
    </source>
</evidence>
<proteinExistence type="predicted"/>
<dbReference type="Pfam" id="PF00903">
    <property type="entry name" value="Glyoxalase"/>
    <property type="match status" value="1"/>
</dbReference>
<dbReference type="RefSeq" id="WP_219528787.1">
    <property type="nucleotide sequence ID" value="NZ_JAHKRM010000005.1"/>
</dbReference>
<organism evidence="2 3">
    <name type="scientific">Nonomuraea guangzhouensis</name>
    <dbReference type="NCBI Taxonomy" id="1291555"/>
    <lineage>
        <taxon>Bacteria</taxon>
        <taxon>Bacillati</taxon>
        <taxon>Actinomycetota</taxon>
        <taxon>Actinomycetes</taxon>
        <taxon>Streptosporangiales</taxon>
        <taxon>Streptosporangiaceae</taxon>
        <taxon>Nonomuraea</taxon>
    </lineage>
</organism>
<protein>
    <submittedName>
        <fullName evidence="2">VOC family protein</fullName>
    </submittedName>
</protein>
<dbReference type="InterPro" id="IPR037523">
    <property type="entry name" value="VOC_core"/>
</dbReference>
<sequence length="125" mass="13877">MNVIASTVSLSVDDMAACSRFFGTHLGFREVVSGDGFVWLGRDDAAVDLVVRQRDLEQPPRSRRTDMVVSFTVVGIDAEHDRLRREGANITTPLRQEPWGEWRLCLTDPNGVVVQLAEWIPPAGA</sequence>
<accession>A0ABW4GPN1</accession>